<feature type="region of interest" description="Disordered" evidence="2">
    <location>
        <begin position="361"/>
        <end position="421"/>
    </location>
</feature>
<evidence type="ECO:0000256" key="2">
    <source>
        <dbReference type="SAM" id="MobiDB-lite"/>
    </source>
</evidence>
<dbReference type="InterPro" id="IPR021109">
    <property type="entry name" value="Peptidase_aspartic_dom_sf"/>
</dbReference>
<dbReference type="WBParaSite" id="HPBE_0002168901-mRNA-1">
    <property type="protein sequence ID" value="HPBE_0002168901-mRNA-1"/>
    <property type="gene ID" value="HPBE_0002168901"/>
</dbReference>
<name>A0A3P8C9U2_HELPZ</name>
<gene>
    <name evidence="4" type="ORF">HPBE_LOCUS21688</name>
</gene>
<sequence length="672" mass="76163">MSLSTAVSKRHLDQAALTREFTSTISLPSDATADPRNALIASLLATIFAGAIEKRQVRTGIVPIFDGRITNEPITFTFTDAPPSTAVSSTRNTARFQGARLLPTLIPVDYKESLVQTNYNSFNEKWQFSRTSSPPTTPYETRNTPIYNQAQYYRALQAGFYSPQAVTTESPYRAMWAQIGDSWQQMKNVLIASDIEKDWRSLWGKLSGALEPFMADFGEQMGSMANVFMRQQKSRMRKIHRPDLNPFRLFRSVRSANGGAELPFPGSTLSDERKRNLLVDKLDNAAYKTYAEHVLPLKPADIDLPTTIQNLVQLFGPKRTLIRRRFEFLQSTCPPLTCSNLPYREFGNTIKKFIVSDNSRMEQKDGKATYRKISNKKRRPSRNVAFQKRPPSRERQPRSGTTSSNEASDSTQFRLGNRRNRRNFRCKNVAVPTHDARTYLKVRTIRLQLDTGADITMISSRTWKAIGSPTTADSAIPVKTADGSPMKILGCFSAHFTVYDRHQRPTNGHRTCYVTESTDLLGLDWCIQMPQYRQFKEQYHYRMATSTLEILRDDTVSHLKAKFADVFSPGLGHYGCVQRRHVNQIRPYGKASVTATAFDLFDIPSDILDRTLSSTQADTPDSTTTSTMAHQDATTYTTLLPDVSTTQMEPRPQRNRHQPVRLRMNPSLKSCV</sequence>
<dbReference type="SUPFAM" id="SSF50630">
    <property type="entry name" value="Acid proteases"/>
    <property type="match status" value="1"/>
</dbReference>
<reference evidence="4 5" key="1">
    <citation type="submission" date="2018-11" db="EMBL/GenBank/DDBJ databases">
        <authorList>
            <consortium name="Pathogen Informatics"/>
        </authorList>
    </citation>
    <scope>NUCLEOTIDE SEQUENCE [LARGE SCALE GENOMIC DNA]</scope>
</reference>
<feature type="compositionally biased region" description="Polar residues" evidence="2">
    <location>
        <begin position="398"/>
        <end position="414"/>
    </location>
</feature>
<evidence type="ECO:0000313" key="6">
    <source>
        <dbReference type="WBParaSite" id="HPBE_0002168901-mRNA-1"/>
    </source>
</evidence>
<keyword evidence="5" id="KW-1185">Reference proteome</keyword>
<dbReference type="GO" id="GO:0006508">
    <property type="term" value="P:proteolysis"/>
    <property type="evidence" value="ECO:0007669"/>
    <property type="project" value="InterPro"/>
</dbReference>
<dbReference type="OrthoDB" id="5873791at2759"/>
<evidence type="ECO:0000259" key="3">
    <source>
        <dbReference type="PROSITE" id="PS50175"/>
    </source>
</evidence>
<feature type="region of interest" description="Disordered" evidence="2">
    <location>
        <begin position="640"/>
        <end position="672"/>
    </location>
</feature>
<dbReference type="PROSITE" id="PS50175">
    <property type="entry name" value="ASP_PROT_RETROV"/>
    <property type="match status" value="1"/>
</dbReference>
<dbReference type="EMBL" id="UZAH01033249">
    <property type="protein sequence ID" value="VDP27410.1"/>
    <property type="molecule type" value="Genomic_DNA"/>
</dbReference>
<evidence type="ECO:0000313" key="4">
    <source>
        <dbReference type="EMBL" id="VDP27410.1"/>
    </source>
</evidence>
<feature type="compositionally biased region" description="Basic residues" evidence="2">
    <location>
        <begin position="369"/>
        <end position="381"/>
    </location>
</feature>
<dbReference type="Proteomes" id="UP000050761">
    <property type="component" value="Unassembled WGS sequence"/>
</dbReference>
<dbReference type="InterPro" id="IPR001995">
    <property type="entry name" value="Peptidase_A2_cat"/>
</dbReference>
<dbReference type="InterPro" id="IPR055510">
    <property type="entry name" value="DUF7083"/>
</dbReference>
<feature type="region of interest" description="Disordered" evidence="2">
    <location>
        <begin position="613"/>
        <end position="632"/>
    </location>
</feature>
<dbReference type="Pfam" id="PF23309">
    <property type="entry name" value="DUF7083"/>
    <property type="match status" value="1"/>
</dbReference>
<evidence type="ECO:0000256" key="1">
    <source>
        <dbReference type="ARBA" id="ARBA00022801"/>
    </source>
</evidence>
<keyword evidence="1" id="KW-0378">Hydrolase</keyword>
<organism evidence="4">
    <name type="scientific">Heligmosomoides polygyrus</name>
    <name type="common">Parasitic roundworm</name>
    <dbReference type="NCBI Taxonomy" id="6339"/>
    <lineage>
        <taxon>Eukaryota</taxon>
        <taxon>Metazoa</taxon>
        <taxon>Ecdysozoa</taxon>
        <taxon>Nematoda</taxon>
        <taxon>Chromadorea</taxon>
        <taxon>Rhabditida</taxon>
        <taxon>Rhabditina</taxon>
        <taxon>Rhabditomorpha</taxon>
        <taxon>Strongyloidea</taxon>
        <taxon>Heligmosomidae</taxon>
        <taxon>Heligmosomoides</taxon>
    </lineage>
</organism>
<reference evidence="6" key="2">
    <citation type="submission" date="2019-09" db="UniProtKB">
        <authorList>
            <consortium name="WormBaseParasite"/>
        </authorList>
    </citation>
    <scope>IDENTIFICATION</scope>
</reference>
<proteinExistence type="predicted"/>
<dbReference type="AlphaFoldDB" id="A0A3P8C9U2"/>
<dbReference type="GO" id="GO:0004190">
    <property type="term" value="F:aspartic-type endopeptidase activity"/>
    <property type="evidence" value="ECO:0007669"/>
    <property type="project" value="InterPro"/>
</dbReference>
<protein>
    <submittedName>
        <fullName evidence="6">Peptidase A2 domain-containing protein</fullName>
    </submittedName>
</protein>
<accession>A0A3P8C9U2</accession>
<feature type="domain" description="Peptidase A2" evidence="3">
    <location>
        <begin position="445"/>
        <end position="463"/>
    </location>
</feature>
<evidence type="ECO:0000313" key="5">
    <source>
        <dbReference type="Proteomes" id="UP000050761"/>
    </source>
</evidence>